<dbReference type="Gene3D" id="3.30.2010.10">
    <property type="entry name" value="Metalloproteases ('zincins'), catalytic domain"/>
    <property type="match status" value="1"/>
</dbReference>
<gene>
    <name evidence="15" type="ORF">C5Y98_23455</name>
</gene>
<dbReference type="OrthoDB" id="5295941at2"/>
<keyword evidence="10" id="KW-0482">Metalloprotease</keyword>
<keyword evidence="3" id="KW-1003">Cell membrane</keyword>
<dbReference type="PANTHER" id="PTHR43221:SF1">
    <property type="entry name" value="PROTEASE HTPX"/>
    <property type="match status" value="1"/>
</dbReference>
<evidence type="ECO:0000256" key="10">
    <source>
        <dbReference type="ARBA" id="ARBA00023049"/>
    </source>
</evidence>
<keyword evidence="5 13" id="KW-0812">Transmembrane</keyword>
<accession>A0A2S8F9B2</accession>
<dbReference type="InterPro" id="IPR050083">
    <property type="entry name" value="HtpX_protease"/>
</dbReference>
<keyword evidence="7" id="KW-0378">Hydrolase</keyword>
<evidence type="ECO:0000259" key="14">
    <source>
        <dbReference type="Pfam" id="PF01435"/>
    </source>
</evidence>
<evidence type="ECO:0000256" key="7">
    <source>
        <dbReference type="ARBA" id="ARBA00022801"/>
    </source>
</evidence>
<evidence type="ECO:0000256" key="8">
    <source>
        <dbReference type="ARBA" id="ARBA00022833"/>
    </source>
</evidence>
<feature type="transmembrane region" description="Helical" evidence="13">
    <location>
        <begin position="183"/>
        <end position="203"/>
    </location>
</feature>
<dbReference type="PANTHER" id="PTHR43221">
    <property type="entry name" value="PROTEASE HTPX"/>
    <property type="match status" value="1"/>
</dbReference>
<keyword evidence="9 13" id="KW-1133">Transmembrane helix</keyword>
<dbReference type="GO" id="GO:0004222">
    <property type="term" value="F:metalloendopeptidase activity"/>
    <property type="evidence" value="ECO:0007669"/>
    <property type="project" value="InterPro"/>
</dbReference>
<feature type="domain" description="Peptidase M48" evidence="14">
    <location>
        <begin position="273"/>
        <end position="451"/>
    </location>
</feature>
<proteinExistence type="predicted"/>
<sequence length="633" mass="72004">MSEDFSKLGFAKTYIYPALALFLIPIACLFFYSYVQSVYDQQFLDAAIADIRTDPQLKQDEKEGLIAFYTTYPPSSLIVSSIPTAAAWREIQDTQYLVEQYSLAWAVRICWACILGGIAAFVLTGIGVILSLQSQSMQYVSLLVGWHLLRLFCTLEVIAQGLLVFSLSFWIPAFFFNIYIVKILLLFAILALGAIGVVIAAIFKRPSDDFVVQGKILTREMAPQLWYDLELLSSKMQTAPPDHVIAGIDDNFFVTQLPIKVQDKNEEVQTLTGRSLFVSLSLLKKLPGQEADAVLLHELAHFSGNDTLYSQRIAPLLARYDHFLEGLYEGGLSRPVFYFAVMFRALYEISLGSLSRQREFRADRLAASGTSPHDMAHALLRITAYSQYRAELEKEFFDAEEAHEQVNLSERIDGGFLAYTHSFVDKHNVGELATAHPFDSHPPLQQRLEAIGFRATPDAMRNALYDESIGTWFQKIESAEMLERDQWNAYEEQFRQFHENILAYRYIPSNEQEQELVEKFFPPVTHTAAKDRPVAFDFEKVTYEDWDGPIYYREIESMTLENEWGARLDLVVKRNGKNKTIKLPLSKKSNEQQEVMSTLESYYGRAASAIAHQQSLNDPEPTLPPGDTFSMET</sequence>
<evidence type="ECO:0000313" key="16">
    <source>
        <dbReference type="Proteomes" id="UP000239388"/>
    </source>
</evidence>
<evidence type="ECO:0000256" key="9">
    <source>
        <dbReference type="ARBA" id="ARBA00022989"/>
    </source>
</evidence>
<dbReference type="Pfam" id="PF01435">
    <property type="entry name" value="Peptidase_M48"/>
    <property type="match status" value="1"/>
</dbReference>
<dbReference type="Proteomes" id="UP000239388">
    <property type="component" value="Unassembled WGS sequence"/>
</dbReference>
<dbReference type="CDD" id="cd07328">
    <property type="entry name" value="M48_Ste24p_like"/>
    <property type="match status" value="1"/>
</dbReference>
<feature type="region of interest" description="Disordered" evidence="12">
    <location>
        <begin position="610"/>
        <end position="633"/>
    </location>
</feature>
<evidence type="ECO:0000256" key="4">
    <source>
        <dbReference type="ARBA" id="ARBA00022670"/>
    </source>
</evidence>
<keyword evidence="8" id="KW-0862">Zinc</keyword>
<comment type="cofactor">
    <cofactor evidence="1">
        <name>Zn(2+)</name>
        <dbReference type="ChEBI" id="CHEBI:29105"/>
    </cofactor>
</comment>
<feature type="transmembrane region" description="Helical" evidence="13">
    <location>
        <begin position="109"/>
        <end position="132"/>
    </location>
</feature>
<keyword evidence="6" id="KW-0479">Metal-binding</keyword>
<dbReference type="GO" id="GO:0005886">
    <property type="term" value="C:plasma membrane"/>
    <property type="evidence" value="ECO:0007669"/>
    <property type="project" value="UniProtKB-SubCell"/>
</dbReference>
<feature type="transmembrane region" description="Helical" evidence="13">
    <location>
        <begin position="14"/>
        <end position="35"/>
    </location>
</feature>
<protein>
    <recommendedName>
        <fullName evidence="14">Peptidase M48 domain-containing protein</fullName>
    </recommendedName>
</protein>
<dbReference type="GO" id="GO:0046872">
    <property type="term" value="F:metal ion binding"/>
    <property type="evidence" value="ECO:0007669"/>
    <property type="project" value="UniProtKB-KW"/>
</dbReference>
<dbReference type="RefSeq" id="WP_105357962.1">
    <property type="nucleotide sequence ID" value="NZ_PUIB01000024.1"/>
</dbReference>
<reference evidence="15 16" key="1">
    <citation type="submission" date="2018-02" db="EMBL/GenBank/DDBJ databases">
        <title>Comparative genomes isolates from brazilian mangrove.</title>
        <authorList>
            <person name="Araujo J.E."/>
            <person name="Taketani R.G."/>
            <person name="Silva M.C.P."/>
            <person name="Loureco M.V."/>
            <person name="Andreote F.D."/>
        </authorList>
    </citation>
    <scope>NUCLEOTIDE SEQUENCE [LARGE SCALE GENOMIC DNA]</scope>
    <source>
        <strain evidence="15 16">NAP PRIS-MGV</strain>
    </source>
</reference>
<evidence type="ECO:0000256" key="5">
    <source>
        <dbReference type="ARBA" id="ARBA00022692"/>
    </source>
</evidence>
<name>A0A2S8F9B2_9BACT</name>
<evidence type="ECO:0000256" key="3">
    <source>
        <dbReference type="ARBA" id="ARBA00022475"/>
    </source>
</evidence>
<feature type="transmembrane region" description="Helical" evidence="13">
    <location>
        <begin position="144"/>
        <end position="171"/>
    </location>
</feature>
<dbReference type="GO" id="GO:0006508">
    <property type="term" value="P:proteolysis"/>
    <property type="evidence" value="ECO:0007669"/>
    <property type="project" value="UniProtKB-KW"/>
</dbReference>
<organism evidence="15 16">
    <name type="scientific">Blastopirellula marina</name>
    <dbReference type="NCBI Taxonomy" id="124"/>
    <lineage>
        <taxon>Bacteria</taxon>
        <taxon>Pseudomonadati</taxon>
        <taxon>Planctomycetota</taxon>
        <taxon>Planctomycetia</taxon>
        <taxon>Pirellulales</taxon>
        <taxon>Pirellulaceae</taxon>
        <taxon>Blastopirellula</taxon>
    </lineage>
</organism>
<evidence type="ECO:0000256" key="1">
    <source>
        <dbReference type="ARBA" id="ARBA00001947"/>
    </source>
</evidence>
<comment type="caution">
    <text evidence="15">The sequence shown here is derived from an EMBL/GenBank/DDBJ whole genome shotgun (WGS) entry which is preliminary data.</text>
</comment>
<dbReference type="EMBL" id="PUIB01000024">
    <property type="protein sequence ID" value="PQO28741.1"/>
    <property type="molecule type" value="Genomic_DNA"/>
</dbReference>
<keyword evidence="11 13" id="KW-0472">Membrane</keyword>
<dbReference type="InterPro" id="IPR001915">
    <property type="entry name" value="Peptidase_M48"/>
</dbReference>
<evidence type="ECO:0000256" key="6">
    <source>
        <dbReference type="ARBA" id="ARBA00022723"/>
    </source>
</evidence>
<evidence type="ECO:0000256" key="2">
    <source>
        <dbReference type="ARBA" id="ARBA00004651"/>
    </source>
</evidence>
<comment type="subcellular location">
    <subcellularLocation>
        <location evidence="2">Cell membrane</location>
        <topology evidence="2">Multi-pass membrane protein</topology>
    </subcellularLocation>
</comment>
<evidence type="ECO:0000256" key="12">
    <source>
        <dbReference type="SAM" id="MobiDB-lite"/>
    </source>
</evidence>
<dbReference type="AlphaFoldDB" id="A0A2S8F9B2"/>
<evidence type="ECO:0000313" key="15">
    <source>
        <dbReference type="EMBL" id="PQO28741.1"/>
    </source>
</evidence>
<evidence type="ECO:0000256" key="13">
    <source>
        <dbReference type="SAM" id="Phobius"/>
    </source>
</evidence>
<keyword evidence="4" id="KW-0645">Protease</keyword>
<evidence type="ECO:0000256" key="11">
    <source>
        <dbReference type="ARBA" id="ARBA00023136"/>
    </source>
</evidence>